<organism evidence="1 2">
    <name type="scientific">Fibrella forsythiae</name>
    <dbReference type="NCBI Taxonomy" id="2817061"/>
    <lineage>
        <taxon>Bacteria</taxon>
        <taxon>Pseudomonadati</taxon>
        <taxon>Bacteroidota</taxon>
        <taxon>Cytophagia</taxon>
        <taxon>Cytophagales</taxon>
        <taxon>Spirosomataceae</taxon>
        <taxon>Fibrella</taxon>
    </lineage>
</organism>
<dbReference type="EMBL" id="JAFMYW010000012">
    <property type="protein sequence ID" value="MBO0952556.1"/>
    <property type="molecule type" value="Genomic_DNA"/>
</dbReference>
<reference evidence="1 2" key="1">
    <citation type="submission" date="2021-03" db="EMBL/GenBank/DDBJ databases">
        <title>Fibrella sp. HMF5405 genome sequencing and assembly.</title>
        <authorList>
            <person name="Kang H."/>
            <person name="Kim H."/>
            <person name="Bae S."/>
            <person name="Joh K."/>
        </authorList>
    </citation>
    <scope>NUCLEOTIDE SEQUENCE [LARGE SCALE GENOMIC DNA]</scope>
    <source>
        <strain evidence="1 2">HMF5405</strain>
    </source>
</reference>
<keyword evidence="2" id="KW-1185">Reference proteome</keyword>
<dbReference type="RefSeq" id="WP_207332509.1">
    <property type="nucleotide sequence ID" value="NZ_JAFMYW010000012.1"/>
</dbReference>
<sequence length="181" mass="20529">MKRLLSITFLTLLFCHALATVWVSVGVWWQEQHDLTQSLRVYSSVDSIVEFQVVLGKGQIEELAKRASQEEFAYHGKVYDVVSVEFRGDTLYIAGLEDRGAGLWHQDLLSFIKQTLSRHTPNDTQKKAEMLLKLLLKEYHLTSRFTLTPHLLTWLVVVRIADAPAGLFTRALAVIAPPPRG</sequence>
<accession>A0ABS3JRC8</accession>
<proteinExistence type="predicted"/>
<gene>
    <name evidence="1" type="ORF">J2I46_28495</name>
</gene>
<name>A0ABS3JRC8_9BACT</name>
<evidence type="ECO:0000313" key="1">
    <source>
        <dbReference type="EMBL" id="MBO0952556.1"/>
    </source>
</evidence>
<dbReference type="Proteomes" id="UP000664628">
    <property type="component" value="Unassembled WGS sequence"/>
</dbReference>
<evidence type="ECO:0000313" key="2">
    <source>
        <dbReference type="Proteomes" id="UP000664628"/>
    </source>
</evidence>
<comment type="caution">
    <text evidence="1">The sequence shown here is derived from an EMBL/GenBank/DDBJ whole genome shotgun (WGS) entry which is preliminary data.</text>
</comment>
<protein>
    <submittedName>
        <fullName evidence="1">Uncharacterized protein</fullName>
    </submittedName>
</protein>